<reference evidence="2" key="2">
    <citation type="journal article" date="2023" name="Microbiol Resour">
        <title>Decontamination and Annotation of the Draft Genome Sequence of the Oomycete Lagenidium giganteum ARSEF 373.</title>
        <authorList>
            <person name="Morgan W.R."/>
            <person name="Tartar A."/>
        </authorList>
    </citation>
    <scope>NUCLEOTIDE SEQUENCE</scope>
    <source>
        <strain evidence="2">ARSEF 373</strain>
    </source>
</reference>
<protein>
    <submittedName>
        <fullName evidence="2">Uncharacterized protein</fullName>
    </submittedName>
</protein>
<dbReference type="InterPro" id="IPR036770">
    <property type="entry name" value="Ankyrin_rpt-contain_sf"/>
</dbReference>
<feature type="region of interest" description="Disordered" evidence="1">
    <location>
        <begin position="290"/>
        <end position="309"/>
    </location>
</feature>
<dbReference type="SUPFAM" id="SSF48403">
    <property type="entry name" value="Ankyrin repeat"/>
    <property type="match status" value="1"/>
</dbReference>
<gene>
    <name evidence="2" type="ORF">N0F65_004950</name>
</gene>
<accession>A0AAV2YZB8</accession>
<dbReference type="Proteomes" id="UP001146120">
    <property type="component" value="Unassembled WGS sequence"/>
</dbReference>
<feature type="compositionally biased region" description="Basic and acidic residues" evidence="1">
    <location>
        <begin position="232"/>
        <end position="241"/>
    </location>
</feature>
<proteinExistence type="predicted"/>
<evidence type="ECO:0000313" key="2">
    <source>
        <dbReference type="EMBL" id="DAZ98513.1"/>
    </source>
</evidence>
<dbReference type="Gene3D" id="1.25.40.20">
    <property type="entry name" value="Ankyrin repeat-containing domain"/>
    <property type="match status" value="1"/>
</dbReference>
<reference evidence="2" key="1">
    <citation type="submission" date="2022-11" db="EMBL/GenBank/DDBJ databases">
        <authorList>
            <person name="Morgan W.R."/>
            <person name="Tartar A."/>
        </authorList>
    </citation>
    <scope>NUCLEOTIDE SEQUENCE</scope>
    <source>
        <strain evidence="2">ARSEF 373</strain>
    </source>
</reference>
<evidence type="ECO:0000313" key="3">
    <source>
        <dbReference type="Proteomes" id="UP001146120"/>
    </source>
</evidence>
<keyword evidence="3" id="KW-1185">Reference proteome</keyword>
<sequence length="544" mass="61901">MTINSAQTIWSSIAKHSSARYGDIVSLLLKHGLPRGRLAGDGVETTLMHYAATLEDPVSSSQIITSLLECDGGDINVPDAFGNTPITYSLASGRLQQACDILLLETTPRARLEAEFEGQSMFYYTLQLLPSLSWRLLLQQLLIRMRNRAFLHCVAEDGCCACKSFESPDSEREHQESESECTFCCHQASYHTRVPFPPWFTDQYETYLGIASDHTSPRNDDEYQFTESNSKGTREEEIENTRGRLDNSALRLVTAARYGDLIRSFGLFGECHEAESSGAIPAEDINEQVMPSKKRRSKPNWNTTWDTPTSAWAMTTTGETKVDENPNPAIETSGSTEADESNLPSCAHFRVLRQPVPMLQCRSLPQSYRCELKAIHSATCTCFKPELFVSPEQVQYATICRWLRTDTSNQLGSLTSQQSDLDKLKNAWKRWHDHTRSSIQVCSQVPVDGLPELDGAQRKHRHRQLRAYLLHWRSALLFQAFFRWKHSNQSYGLMHHNVETVADQLSDVKRLIRRKELQRQHLQMVQAVATFNARHQRHRHVVAD</sequence>
<comment type="caution">
    <text evidence="2">The sequence shown here is derived from an EMBL/GenBank/DDBJ whole genome shotgun (WGS) entry which is preliminary data.</text>
</comment>
<feature type="region of interest" description="Disordered" evidence="1">
    <location>
        <begin position="319"/>
        <end position="341"/>
    </location>
</feature>
<evidence type="ECO:0000256" key="1">
    <source>
        <dbReference type="SAM" id="MobiDB-lite"/>
    </source>
</evidence>
<organism evidence="2 3">
    <name type="scientific">Lagenidium giganteum</name>
    <dbReference type="NCBI Taxonomy" id="4803"/>
    <lineage>
        <taxon>Eukaryota</taxon>
        <taxon>Sar</taxon>
        <taxon>Stramenopiles</taxon>
        <taxon>Oomycota</taxon>
        <taxon>Peronosporomycetes</taxon>
        <taxon>Pythiales</taxon>
        <taxon>Pythiaceae</taxon>
    </lineage>
</organism>
<dbReference type="AlphaFoldDB" id="A0AAV2YZB8"/>
<dbReference type="EMBL" id="DAKRPA010000105">
    <property type="protein sequence ID" value="DAZ98513.1"/>
    <property type="molecule type" value="Genomic_DNA"/>
</dbReference>
<name>A0AAV2YZB8_9STRA</name>
<feature type="region of interest" description="Disordered" evidence="1">
    <location>
        <begin position="213"/>
        <end position="241"/>
    </location>
</feature>
<feature type="compositionally biased region" description="Polar residues" evidence="1">
    <location>
        <begin position="299"/>
        <end position="309"/>
    </location>
</feature>